<comment type="caution">
    <text evidence="2">The sequence shown here is derived from an EMBL/GenBank/DDBJ whole genome shotgun (WGS) entry which is preliminary data.</text>
</comment>
<keyword evidence="3" id="KW-1185">Reference proteome</keyword>
<reference evidence="3" key="1">
    <citation type="submission" date="2020-09" db="EMBL/GenBank/DDBJ databases">
        <title>Whole genome shotgun sequence of Streptomyces cinnamonensis NBRC 15873.</title>
        <authorList>
            <person name="Komaki H."/>
            <person name="Tamura T."/>
        </authorList>
    </citation>
    <scope>NUCLEOTIDE SEQUENCE [LARGE SCALE GENOMIC DNA]</scope>
    <source>
        <strain evidence="3">NBRC 15873</strain>
    </source>
</reference>
<evidence type="ECO:0000313" key="2">
    <source>
        <dbReference type="EMBL" id="GHI18409.1"/>
    </source>
</evidence>
<evidence type="ECO:0000313" key="3">
    <source>
        <dbReference type="Proteomes" id="UP000660554"/>
    </source>
</evidence>
<accession>A0ABQ3P057</accession>
<dbReference type="EMBL" id="BNDV01000018">
    <property type="protein sequence ID" value="GHI18409.1"/>
    <property type="molecule type" value="Genomic_DNA"/>
</dbReference>
<feature type="compositionally biased region" description="Low complexity" evidence="1">
    <location>
        <begin position="7"/>
        <end position="42"/>
    </location>
</feature>
<name>A0ABQ3P057_STRVG</name>
<evidence type="ECO:0000256" key="1">
    <source>
        <dbReference type="SAM" id="MobiDB-lite"/>
    </source>
</evidence>
<gene>
    <name evidence="2" type="ORF">Scinn_78720</name>
</gene>
<protein>
    <submittedName>
        <fullName evidence="2">Uncharacterized protein</fullName>
    </submittedName>
</protein>
<dbReference type="Proteomes" id="UP000660554">
    <property type="component" value="Unassembled WGS sequence"/>
</dbReference>
<feature type="region of interest" description="Disordered" evidence="1">
    <location>
        <begin position="1"/>
        <end position="42"/>
    </location>
</feature>
<organism evidence="2 3">
    <name type="scientific">Streptomyces virginiae</name>
    <name type="common">Streptomyces cinnamonensis</name>
    <dbReference type="NCBI Taxonomy" id="1961"/>
    <lineage>
        <taxon>Bacteria</taxon>
        <taxon>Bacillati</taxon>
        <taxon>Actinomycetota</taxon>
        <taxon>Actinomycetes</taxon>
        <taxon>Kitasatosporales</taxon>
        <taxon>Streptomycetaceae</taxon>
        <taxon>Streptomyces</taxon>
    </lineage>
</organism>
<feature type="region of interest" description="Disordered" evidence="1">
    <location>
        <begin position="50"/>
        <end position="69"/>
    </location>
</feature>
<sequence>MTTCTASRLPGTPRSRGSRPGSLGRRSATAPTSARAPALTLATARTLAQPLISMTPLPHTPAPHTVRTH</sequence>
<proteinExistence type="predicted"/>